<keyword evidence="1" id="KW-1133">Transmembrane helix</keyword>
<evidence type="ECO:0000313" key="3">
    <source>
        <dbReference type="Proteomes" id="UP000199614"/>
    </source>
</evidence>
<sequence>MATRRPAPPPGGDWRRRMAVRGGRVSHTLASHGWLVFLLVGVGVGLLVGGLIGLTDVPEPGDPGLGVRLVASAIVGVIFCAVPSVLFVGLPVQALARSYLRSASPEEQQAMQQAVAAAPAGLPDGLVPGSRWARAYSGCVESVTAFHGVVRTVPDGPAKDWLRDIGTRLDTELAEALRMARLGENVEAGAPGAAVARSVGARLEVARAGFHDTTEHAAAIALDLRTDTGLEAVRAQLDQLAAQAPHLRTEPT</sequence>
<dbReference type="EMBL" id="FOUY01000012">
    <property type="protein sequence ID" value="SFN30552.1"/>
    <property type="molecule type" value="Genomic_DNA"/>
</dbReference>
<feature type="transmembrane region" description="Helical" evidence="1">
    <location>
        <begin position="66"/>
        <end position="92"/>
    </location>
</feature>
<organism evidence="2 3">
    <name type="scientific">Pseudonocardia ammonioxydans</name>
    <dbReference type="NCBI Taxonomy" id="260086"/>
    <lineage>
        <taxon>Bacteria</taxon>
        <taxon>Bacillati</taxon>
        <taxon>Actinomycetota</taxon>
        <taxon>Actinomycetes</taxon>
        <taxon>Pseudonocardiales</taxon>
        <taxon>Pseudonocardiaceae</taxon>
        <taxon>Pseudonocardia</taxon>
    </lineage>
</organism>
<dbReference type="Proteomes" id="UP000199614">
    <property type="component" value="Unassembled WGS sequence"/>
</dbReference>
<accession>A0A1I4XXL4</accession>
<name>A0A1I4XXL4_PSUAM</name>
<dbReference type="OrthoDB" id="3696936at2"/>
<dbReference type="RefSeq" id="WP_093342497.1">
    <property type="nucleotide sequence ID" value="NZ_FOUY01000012.1"/>
</dbReference>
<evidence type="ECO:0000313" key="2">
    <source>
        <dbReference type="EMBL" id="SFN30552.1"/>
    </source>
</evidence>
<dbReference type="AlphaFoldDB" id="A0A1I4XXL4"/>
<keyword evidence="1" id="KW-0812">Transmembrane</keyword>
<feature type="transmembrane region" description="Helical" evidence="1">
    <location>
        <begin position="34"/>
        <end position="54"/>
    </location>
</feature>
<protein>
    <submittedName>
        <fullName evidence="2">Uncharacterized protein</fullName>
    </submittedName>
</protein>
<evidence type="ECO:0000256" key="1">
    <source>
        <dbReference type="SAM" id="Phobius"/>
    </source>
</evidence>
<keyword evidence="1" id="KW-0472">Membrane</keyword>
<dbReference type="STRING" id="260086.SAMN05216207_101252"/>
<proteinExistence type="predicted"/>
<gene>
    <name evidence="2" type="ORF">SAMN05216207_101252</name>
</gene>
<reference evidence="2 3" key="1">
    <citation type="submission" date="2016-10" db="EMBL/GenBank/DDBJ databases">
        <authorList>
            <person name="de Groot N.N."/>
        </authorList>
    </citation>
    <scope>NUCLEOTIDE SEQUENCE [LARGE SCALE GENOMIC DNA]</scope>
    <source>
        <strain evidence="2 3">CGMCC 4.1877</strain>
    </source>
</reference>
<keyword evidence="3" id="KW-1185">Reference proteome</keyword>